<accession>A0ABN9EKQ4</accession>
<evidence type="ECO:0000256" key="1">
    <source>
        <dbReference type="SAM" id="MobiDB-lite"/>
    </source>
</evidence>
<gene>
    <name evidence="3" type="ORF">SPARVUS_LOCUS9998768</name>
</gene>
<comment type="caution">
    <text evidence="3">The sequence shown here is derived from an EMBL/GenBank/DDBJ whole genome shotgun (WGS) entry which is preliminary data.</text>
</comment>
<keyword evidence="2" id="KW-1133">Transmembrane helix</keyword>
<protein>
    <submittedName>
        <fullName evidence="3">Uncharacterized protein</fullName>
    </submittedName>
</protein>
<evidence type="ECO:0000313" key="3">
    <source>
        <dbReference type="EMBL" id="CAI9584361.1"/>
    </source>
</evidence>
<reference evidence="3" key="1">
    <citation type="submission" date="2023-05" db="EMBL/GenBank/DDBJ databases">
        <authorList>
            <person name="Stuckert A."/>
        </authorList>
    </citation>
    <scope>NUCLEOTIDE SEQUENCE</scope>
</reference>
<dbReference type="EMBL" id="CATNWA010015543">
    <property type="protein sequence ID" value="CAI9584361.1"/>
    <property type="molecule type" value="Genomic_DNA"/>
</dbReference>
<feature type="transmembrane region" description="Helical" evidence="2">
    <location>
        <begin position="77"/>
        <end position="100"/>
    </location>
</feature>
<sequence length="150" mass="16761">MEGIGTPESNHLEGIGTPESHDWEGIGTPESHDMEGIGTPESHDMEGIGTPESHDMEGIGTPESHDLEGEYNTFGNIVYAISSLYILLLLYRIYILLLLYRIYGANSLLSALQYNGRQYRSIQEGWEGLILGAYNLGIYIYSHGRNCWHP</sequence>
<name>A0ABN9EKQ4_9NEOB</name>
<keyword evidence="2" id="KW-0812">Transmembrane</keyword>
<evidence type="ECO:0000256" key="2">
    <source>
        <dbReference type="SAM" id="Phobius"/>
    </source>
</evidence>
<feature type="region of interest" description="Disordered" evidence="1">
    <location>
        <begin position="1"/>
        <end position="25"/>
    </location>
</feature>
<proteinExistence type="predicted"/>
<organism evidence="3 4">
    <name type="scientific">Staurois parvus</name>
    <dbReference type="NCBI Taxonomy" id="386267"/>
    <lineage>
        <taxon>Eukaryota</taxon>
        <taxon>Metazoa</taxon>
        <taxon>Chordata</taxon>
        <taxon>Craniata</taxon>
        <taxon>Vertebrata</taxon>
        <taxon>Euteleostomi</taxon>
        <taxon>Amphibia</taxon>
        <taxon>Batrachia</taxon>
        <taxon>Anura</taxon>
        <taxon>Neobatrachia</taxon>
        <taxon>Ranoidea</taxon>
        <taxon>Ranidae</taxon>
        <taxon>Staurois</taxon>
    </lineage>
</organism>
<dbReference type="Proteomes" id="UP001162483">
    <property type="component" value="Unassembled WGS sequence"/>
</dbReference>
<keyword evidence="2" id="KW-0472">Membrane</keyword>
<evidence type="ECO:0000313" key="4">
    <source>
        <dbReference type="Proteomes" id="UP001162483"/>
    </source>
</evidence>
<keyword evidence="4" id="KW-1185">Reference proteome</keyword>